<feature type="domain" description="Insertion element IS402-like" evidence="2">
    <location>
        <begin position="20"/>
        <end position="99"/>
    </location>
</feature>
<dbReference type="Pfam" id="PF13340">
    <property type="entry name" value="DUF4096"/>
    <property type="match status" value="1"/>
</dbReference>
<evidence type="ECO:0000259" key="1">
    <source>
        <dbReference type="Pfam" id="PF01609"/>
    </source>
</evidence>
<organism evidence="3 4">
    <name type="scientific">Streptomyces yunnanensis</name>
    <dbReference type="NCBI Taxonomy" id="156453"/>
    <lineage>
        <taxon>Bacteria</taxon>
        <taxon>Bacillati</taxon>
        <taxon>Actinomycetota</taxon>
        <taxon>Actinomycetes</taxon>
        <taxon>Kitasatosporales</taxon>
        <taxon>Streptomycetaceae</taxon>
        <taxon>Streptomyces</taxon>
    </lineage>
</organism>
<feature type="domain" description="Transposase IS4-like" evidence="1">
    <location>
        <begin position="117"/>
        <end position="254"/>
    </location>
</feature>
<sequence>MELRRSVITGGPVPALPSWLTEPLWGQFTALLPERPEYHPEHPLGCHRRRISDRIVFDKMLQLLHFGCSYQAIADTTCSATTIRNRRDEWIQLGVFARLKQIALESYDRIVGLVLDQIAVDGSITKAPGGGEVAGRSPVDRGKQGLKRSGMTDGYGILLGRVLAGANRHDSPLLAPTLDRLNDLGPLPDDITVHLDDSDKTRALLDERGLHGRIAHKGEKAPIQASQRWHVERTHAWQNAFHRLARCYERRAIVVDAFFDLADTIITVRSLIRQAWTTHRWDERPHRRP</sequence>
<dbReference type="InterPro" id="IPR002559">
    <property type="entry name" value="Transposase_11"/>
</dbReference>
<dbReference type="AlphaFoldDB" id="A0A9X8N9I9"/>
<dbReference type="GO" id="GO:0003677">
    <property type="term" value="F:DNA binding"/>
    <property type="evidence" value="ECO:0007669"/>
    <property type="project" value="InterPro"/>
</dbReference>
<dbReference type="EMBL" id="FRBK01000041">
    <property type="protein sequence ID" value="SHN33836.1"/>
    <property type="molecule type" value="Genomic_DNA"/>
</dbReference>
<evidence type="ECO:0000259" key="2">
    <source>
        <dbReference type="Pfam" id="PF13340"/>
    </source>
</evidence>
<dbReference type="PANTHER" id="PTHR30007">
    <property type="entry name" value="PHP DOMAIN PROTEIN"/>
    <property type="match status" value="1"/>
</dbReference>
<evidence type="ECO:0000313" key="4">
    <source>
        <dbReference type="Proteomes" id="UP000184388"/>
    </source>
</evidence>
<dbReference type="GO" id="GO:0004803">
    <property type="term" value="F:transposase activity"/>
    <property type="evidence" value="ECO:0007669"/>
    <property type="project" value="InterPro"/>
</dbReference>
<dbReference type="GO" id="GO:0006313">
    <property type="term" value="P:DNA transposition"/>
    <property type="evidence" value="ECO:0007669"/>
    <property type="project" value="InterPro"/>
</dbReference>
<dbReference type="Pfam" id="PF01609">
    <property type="entry name" value="DDE_Tnp_1"/>
    <property type="match status" value="1"/>
</dbReference>
<gene>
    <name evidence="3" type="ORF">SAMN05216268_1412</name>
</gene>
<proteinExistence type="predicted"/>
<comment type="caution">
    <text evidence="3">The sequence shown here is derived from an EMBL/GenBank/DDBJ whole genome shotgun (WGS) entry which is preliminary data.</text>
</comment>
<evidence type="ECO:0000313" key="3">
    <source>
        <dbReference type="EMBL" id="SHN33836.1"/>
    </source>
</evidence>
<dbReference type="PANTHER" id="PTHR30007:SF0">
    <property type="entry name" value="TRANSPOSASE"/>
    <property type="match status" value="1"/>
</dbReference>
<dbReference type="NCBIfam" id="NF033580">
    <property type="entry name" value="transpos_IS5_3"/>
    <property type="match status" value="1"/>
</dbReference>
<name>A0A9X8N9I9_9ACTN</name>
<accession>A0A9X8N9I9</accession>
<reference evidence="4" key="1">
    <citation type="submission" date="2016-11" db="EMBL/GenBank/DDBJ databases">
        <authorList>
            <person name="Jaros S."/>
            <person name="Januszkiewicz K."/>
            <person name="Wedrychowicz H."/>
        </authorList>
    </citation>
    <scope>NUCLEOTIDE SEQUENCE [LARGE SCALE GENOMIC DNA]</scope>
    <source>
        <strain evidence="4">CGMCC 4.3555</strain>
    </source>
</reference>
<protein>
    <submittedName>
        <fullName evidence="3">Transposase DDE domain-containing protein</fullName>
    </submittedName>
</protein>
<dbReference type="Proteomes" id="UP000184388">
    <property type="component" value="Unassembled WGS sequence"/>
</dbReference>
<dbReference type="InterPro" id="IPR025161">
    <property type="entry name" value="IS402-like_dom"/>
</dbReference>